<dbReference type="Proteomes" id="UP000474296">
    <property type="component" value="Unassembled WGS sequence"/>
</dbReference>
<evidence type="ECO:0000313" key="4">
    <source>
        <dbReference type="Proteomes" id="UP000474296"/>
    </source>
</evidence>
<comment type="caution">
    <text evidence="3">The sequence shown here is derived from an EMBL/GenBank/DDBJ whole genome shotgun (WGS) entry which is preliminary data.</text>
</comment>
<reference evidence="3 4" key="1">
    <citation type="submission" date="2020-01" db="EMBL/GenBank/DDBJ databases">
        <title>Spongiivirga citrea KCTC 32990T.</title>
        <authorList>
            <person name="Wang G."/>
        </authorList>
    </citation>
    <scope>NUCLEOTIDE SEQUENCE [LARGE SCALE GENOMIC DNA]</scope>
    <source>
        <strain evidence="3 4">KCTC 32990</strain>
    </source>
</reference>
<evidence type="ECO:0000259" key="2">
    <source>
        <dbReference type="Pfam" id="PF00561"/>
    </source>
</evidence>
<dbReference type="SUPFAM" id="SSF53474">
    <property type="entry name" value="alpha/beta-Hydrolases"/>
    <property type="match status" value="1"/>
</dbReference>
<dbReference type="RefSeq" id="WP_164029109.1">
    <property type="nucleotide sequence ID" value="NZ_JAABOQ010000001.1"/>
</dbReference>
<keyword evidence="3" id="KW-0378">Hydrolase</keyword>
<dbReference type="InterPro" id="IPR029058">
    <property type="entry name" value="AB_hydrolase_fold"/>
</dbReference>
<keyword evidence="4" id="KW-1185">Reference proteome</keyword>
<evidence type="ECO:0000313" key="3">
    <source>
        <dbReference type="EMBL" id="NER15843.1"/>
    </source>
</evidence>
<keyword evidence="1" id="KW-1133">Transmembrane helix</keyword>
<dbReference type="GO" id="GO:0016787">
    <property type="term" value="F:hydrolase activity"/>
    <property type="evidence" value="ECO:0007669"/>
    <property type="project" value="UniProtKB-KW"/>
</dbReference>
<dbReference type="Pfam" id="PF00561">
    <property type="entry name" value="Abhydrolase_1"/>
    <property type="match status" value="1"/>
</dbReference>
<evidence type="ECO:0000256" key="1">
    <source>
        <dbReference type="SAM" id="Phobius"/>
    </source>
</evidence>
<keyword evidence="1" id="KW-0472">Membrane</keyword>
<proteinExistence type="predicted"/>
<dbReference type="Gene3D" id="3.40.50.1820">
    <property type="entry name" value="alpha/beta hydrolase"/>
    <property type="match status" value="1"/>
</dbReference>
<name>A0A6M0CG34_9FLAO</name>
<feature type="domain" description="AB hydrolase-1" evidence="2">
    <location>
        <begin position="63"/>
        <end position="295"/>
    </location>
</feature>
<protein>
    <submittedName>
        <fullName evidence="3">Alpha/beta fold hydrolase</fullName>
    </submittedName>
</protein>
<dbReference type="PRINTS" id="PR00111">
    <property type="entry name" value="ABHYDROLASE"/>
</dbReference>
<dbReference type="PANTHER" id="PTHR46438:SF11">
    <property type="entry name" value="LIPASE-RELATED"/>
    <property type="match status" value="1"/>
</dbReference>
<organism evidence="3 4">
    <name type="scientific">Spongiivirga citrea</name>
    <dbReference type="NCBI Taxonomy" id="1481457"/>
    <lineage>
        <taxon>Bacteria</taxon>
        <taxon>Pseudomonadati</taxon>
        <taxon>Bacteroidota</taxon>
        <taxon>Flavobacteriia</taxon>
        <taxon>Flavobacteriales</taxon>
        <taxon>Flavobacteriaceae</taxon>
        <taxon>Spongiivirga</taxon>
    </lineage>
</organism>
<sequence>MAIKKKLGFVLKVIVAVIAIVLILSYAPDKEVSQLQEEYTYFDSDFIQVGDQQVHYRKTGTGPALLLLHGTGSSIQTWEQWTRLLKKDFTIISVDLPAYGLTGPNPTADYSIKSYVSFVDEFVEAIGIDSFFLAGNSLGGSIAWNYTYQHPKKVQKLVLLNSSGYPSHKEASMVFKLAKKEYLNKAMLVFTPKFLVKKSLKEVFYDKSLVTDEMVNRYYDLQLRKGNRQAFIDRANTPYDVDPKAIQLIRQPTLVLWGDKDAWISVKDAAKFERDLPNAKVIIYKNVGHVPMEEKAEQSAADTKTFLLRN</sequence>
<accession>A0A6M0CG34</accession>
<dbReference type="InterPro" id="IPR000073">
    <property type="entry name" value="AB_hydrolase_1"/>
</dbReference>
<gene>
    <name evidence="3" type="ORF">GWK10_01410</name>
</gene>
<dbReference type="AlphaFoldDB" id="A0A6M0CG34"/>
<dbReference type="EMBL" id="JAABOQ010000001">
    <property type="protein sequence ID" value="NER15843.1"/>
    <property type="molecule type" value="Genomic_DNA"/>
</dbReference>
<keyword evidence="1" id="KW-0812">Transmembrane</keyword>
<feature type="transmembrane region" description="Helical" evidence="1">
    <location>
        <begin position="7"/>
        <end position="27"/>
    </location>
</feature>
<dbReference type="PANTHER" id="PTHR46438">
    <property type="entry name" value="ALPHA/BETA-HYDROLASES SUPERFAMILY PROTEIN"/>
    <property type="match status" value="1"/>
</dbReference>